<reference evidence="1 2" key="1">
    <citation type="journal article" date="2018" name="Front. Plant Sci.">
        <title>Red Clover (Trifolium pratense) and Zigzag Clover (T. medium) - A Picture of Genomic Similarities and Differences.</title>
        <authorList>
            <person name="Dluhosova J."/>
            <person name="Istvanek J."/>
            <person name="Nedelnik J."/>
            <person name="Repkova J."/>
        </authorList>
    </citation>
    <scope>NUCLEOTIDE SEQUENCE [LARGE SCALE GENOMIC DNA]</scope>
    <source>
        <strain evidence="2">cv. 10/8</strain>
        <tissue evidence="1">Leaf</tissue>
    </source>
</reference>
<sequence length="48" mass="5089">MSNLPNLDGMTFNCLAEEDVAILSVSFSATEIEVEVATSDENKSPGPD</sequence>
<feature type="non-terminal residue" evidence="1">
    <location>
        <position position="48"/>
    </location>
</feature>
<dbReference type="EMBL" id="LXQA010587889">
    <property type="protein sequence ID" value="MCI60775.1"/>
    <property type="molecule type" value="Genomic_DNA"/>
</dbReference>
<name>A0A392TLH4_9FABA</name>
<dbReference type="Proteomes" id="UP000265520">
    <property type="component" value="Unassembled WGS sequence"/>
</dbReference>
<comment type="caution">
    <text evidence="1">The sequence shown here is derived from an EMBL/GenBank/DDBJ whole genome shotgun (WGS) entry which is preliminary data.</text>
</comment>
<accession>A0A392TLH4</accession>
<dbReference type="AlphaFoldDB" id="A0A392TLH4"/>
<evidence type="ECO:0000313" key="2">
    <source>
        <dbReference type="Proteomes" id="UP000265520"/>
    </source>
</evidence>
<proteinExistence type="predicted"/>
<keyword evidence="2" id="KW-1185">Reference proteome</keyword>
<evidence type="ECO:0000313" key="1">
    <source>
        <dbReference type="EMBL" id="MCI60775.1"/>
    </source>
</evidence>
<organism evidence="1 2">
    <name type="scientific">Trifolium medium</name>
    <dbReference type="NCBI Taxonomy" id="97028"/>
    <lineage>
        <taxon>Eukaryota</taxon>
        <taxon>Viridiplantae</taxon>
        <taxon>Streptophyta</taxon>
        <taxon>Embryophyta</taxon>
        <taxon>Tracheophyta</taxon>
        <taxon>Spermatophyta</taxon>
        <taxon>Magnoliopsida</taxon>
        <taxon>eudicotyledons</taxon>
        <taxon>Gunneridae</taxon>
        <taxon>Pentapetalae</taxon>
        <taxon>rosids</taxon>
        <taxon>fabids</taxon>
        <taxon>Fabales</taxon>
        <taxon>Fabaceae</taxon>
        <taxon>Papilionoideae</taxon>
        <taxon>50 kb inversion clade</taxon>
        <taxon>NPAAA clade</taxon>
        <taxon>Hologalegina</taxon>
        <taxon>IRL clade</taxon>
        <taxon>Trifolieae</taxon>
        <taxon>Trifolium</taxon>
    </lineage>
</organism>
<protein>
    <submittedName>
        <fullName evidence="1">Uncharacterized protein</fullName>
    </submittedName>
</protein>